<gene>
    <name evidence="2" type="ORF">FBQ73_04705</name>
</gene>
<dbReference type="SUPFAM" id="SSF55331">
    <property type="entry name" value="Tautomerase/MIF"/>
    <property type="match status" value="1"/>
</dbReference>
<dbReference type="RefSeq" id="WP_138398359.1">
    <property type="nucleotide sequence ID" value="NZ_JBAFVI010000022.1"/>
</dbReference>
<sequence>MPIMDVRYAAGTLDAAAKADLAARLTDVLIRMEGGANTPGGRAFAWVFFTAFATDDWWIGGHTDGTYVTGPGKFLVNIFIPEGYMNVTHKNEVHAWVAEAIGGATGCADPAGSLLTVLNEVTEGNWGDGGQPISLESIAKTVGQDGGPRPAWSRAYFEAKARAMVAAGYPSDTGGMLPSLRPQLQKAAPAEPA</sequence>
<protein>
    <submittedName>
        <fullName evidence="2">4-oxalocrotonate tautomerase</fullName>
    </submittedName>
</protein>
<reference evidence="2 3" key="1">
    <citation type="submission" date="2019-05" db="EMBL/GenBank/DDBJ databases">
        <authorList>
            <person name="Zhou X."/>
        </authorList>
    </citation>
    <scope>NUCLEOTIDE SEQUENCE [LARGE SCALE GENOMIC DNA]</scope>
    <source>
        <strain evidence="2 3">DSM 432</strain>
    </source>
</reference>
<evidence type="ECO:0000313" key="3">
    <source>
        <dbReference type="Proteomes" id="UP000305131"/>
    </source>
</evidence>
<dbReference type="OrthoDB" id="8098375at2"/>
<proteinExistence type="predicted"/>
<dbReference type="Proteomes" id="UP000305131">
    <property type="component" value="Unassembled WGS sequence"/>
</dbReference>
<organism evidence="2 3">
    <name type="scientific">Xanthobacter autotrophicus</name>
    <dbReference type="NCBI Taxonomy" id="280"/>
    <lineage>
        <taxon>Bacteria</taxon>
        <taxon>Pseudomonadati</taxon>
        <taxon>Pseudomonadota</taxon>
        <taxon>Alphaproteobacteria</taxon>
        <taxon>Hyphomicrobiales</taxon>
        <taxon>Xanthobacteraceae</taxon>
        <taxon>Xanthobacter</taxon>
    </lineage>
</organism>
<evidence type="ECO:0000256" key="1">
    <source>
        <dbReference type="SAM" id="MobiDB-lite"/>
    </source>
</evidence>
<name>A0A6C1KM14_XANAU</name>
<dbReference type="GeneID" id="95772757"/>
<feature type="region of interest" description="Disordered" evidence="1">
    <location>
        <begin position="174"/>
        <end position="193"/>
    </location>
</feature>
<dbReference type="EMBL" id="VAUP01000014">
    <property type="protein sequence ID" value="TLX44164.1"/>
    <property type="molecule type" value="Genomic_DNA"/>
</dbReference>
<evidence type="ECO:0000313" key="2">
    <source>
        <dbReference type="EMBL" id="TLX44164.1"/>
    </source>
</evidence>
<dbReference type="AlphaFoldDB" id="A0A6C1KM14"/>
<comment type="caution">
    <text evidence="2">The sequence shown here is derived from an EMBL/GenBank/DDBJ whole genome shotgun (WGS) entry which is preliminary data.</text>
</comment>
<accession>A0A6C1KM14</accession>
<dbReference type="InterPro" id="IPR014347">
    <property type="entry name" value="Tautomerase/MIF_sf"/>
</dbReference>
<dbReference type="Gene3D" id="3.30.429.10">
    <property type="entry name" value="Macrophage Migration Inhibitory Factor"/>
    <property type="match status" value="2"/>
</dbReference>